<evidence type="ECO:0000256" key="5">
    <source>
        <dbReference type="ARBA" id="ARBA00023136"/>
    </source>
</evidence>
<keyword evidence="3 6" id="KW-0812">Transmembrane</keyword>
<dbReference type="NCBIfam" id="NF037997">
    <property type="entry name" value="Na_Pi_symport"/>
    <property type="match status" value="1"/>
</dbReference>
<sequence length="582" mass="63590">MDIFSLFTLLGGLAMFLFGMNTMGDGLEKLSGGKLERTLEKMTDNTFKGFLLGAGVTAVIQSSSATTVMVVGFVNSGIMKLAQAIGVIMGANVGTTVTAWLLSLTGIEGESFILKFLKPTGFAPILAFIGIALLMFAKRGKKKDIGTILVGFAVLMYGMEVMSGAVEPLAEVPEFTNLLTVFSNPLFGVLAGALLTAVIQSSSASVGILQALSATGSVTFATAIPIVMGQNIGTCVTAMLSCIGAKKNAKRAAFVHLYFNIIGTVVMSALFYLLNAIFQFDFVSDFVTPADIAIVHTSFNLLTTAILLPFSKYLGKLACLTVRDKDKDDDTPHLDERFLNTPAIAVEQCDVMAVKMAHLSRETFLASLALIESYDEKTAEKIQENENKIDMYEDVLGSYLVKLSSKSLTISDSKEVSRLLHCIGDFERISDHAVNVLDVAREMYEKKIAFSAQAKDEIKVITAALTEILAITIDAFENKDYALADKVEPLEQVIDGLKDNLKRRHIKRLREGTCTIELGFIFSDLLTNYERVSDHCSNIAVCMIQVNKESFETHEYLHEVRGAEEGHFKEEYNVFKTKYALP</sequence>
<evidence type="ECO:0000256" key="2">
    <source>
        <dbReference type="ARBA" id="ARBA00022475"/>
    </source>
</evidence>
<feature type="transmembrane region" description="Helical" evidence="6">
    <location>
        <begin position="81"/>
        <end position="104"/>
    </location>
</feature>
<name>A0A9D1CUT5_9FIRM</name>
<feature type="transmembrane region" description="Helical" evidence="6">
    <location>
        <begin position="116"/>
        <end position="136"/>
    </location>
</feature>
<dbReference type="SUPFAM" id="SSF109755">
    <property type="entry name" value="PhoU-like"/>
    <property type="match status" value="1"/>
</dbReference>
<dbReference type="InterPro" id="IPR026022">
    <property type="entry name" value="PhoU_dom"/>
</dbReference>
<dbReference type="GO" id="GO:0005886">
    <property type="term" value="C:plasma membrane"/>
    <property type="evidence" value="ECO:0007669"/>
    <property type="project" value="UniProtKB-SubCell"/>
</dbReference>
<organism evidence="8 9">
    <name type="scientific">Candidatus Scatavimonas merdigallinarum</name>
    <dbReference type="NCBI Taxonomy" id="2840914"/>
    <lineage>
        <taxon>Bacteria</taxon>
        <taxon>Bacillati</taxon>
        <taxon>Bacillota</taxon>
        <taxon>Clostridia</taxon>
        <taxon>Eubacteriales</taxon>
        <taxon>Oscillospiraceae</taxon>
        <taxon>Oscillospiraceae incertae sedis</taxon>
        <taxon>Candidatus Scatavimonas</taxon>
    </lineage>
</organism>
<dbReference type="Pfam" id="PF02690">
    <property type="entry name" value="Na_Pi_cotrans"/>
    <property type="match status" value="1"/>
</dbReference>
<accession>A0A9D1CUT5</accession>
<dbReference type="Pfam" id="PF01895">
    <property type="entry name" value="PhoU"/>
    <property type="match status" value="2"/>
</dbReference>
<dbReference type="InterPro" id="IPR004633">
    <property type="entry name" value="NaPi_cotrn-rel/YqeW-like"/>
</dbReference>
<dbReference type="AlphaFoldDB" id="A0A9D1CUT5"/>
<dbReference type="PANTHER" id="PTHR10010">
    <property type="entry name" value="SOLUTE CARRIER FAMILY 34 SODIUM PHOSPHATE , MEMBER 2-RELATED"/>
    <property type="match status" value="1"/>
</dbReference>
<feature type="transmembrane region" description="Helical" evidence="6">
    <location>
        <begin position="50"/>
        <end position="74"/>
    </location>
</feature>
<feature type="transmembrane region" description="Helical" evidence="6">
    <location>
        <begin position="178"/>
        <end position="199"/>
    </location>
</feature>
<feature type="transmembrane region" description="Helical" evidence="6">
    <location>
        <begin position="148"/>
        <end position="166"/>
    </location>
</feature>
<evidence type="ECO:0000256" key="3">
    <source>
        <dbReference type="ARBA" id="ARBA00022692"/>
    </source>
</evidence>
<keyword evidence="5 6" id="KW-0472">Membrane</keyword>
<proteinExistence type="predicted"/>
<comment type="caution">
    <text evidence="8">The sequence shown here is derived from an EMBL/GenBank/DDBJ whole genome shotgun (WGS) entry which is preliminary data.</text>
</comment>
<dbReference type="EMBL" id="DVFW01000028">
    <property type="protein sequence ID" value="HIQ80858.1"/>
    <property type="molecule type" value="Genomic_DNA"/>
</dbReference>
<dbReference type="GO" id="GO:0044341">
    <property type="term" value="P:sodium-dependent phosphate transport"/>
    <property type="evidence" value="ECO:0007669"/>
    <property type="project" value="InterPro"/>
</dbReference>
<evidence type="ECO:0000256" key="4">
    <source>
        <dbReference type="ARBA" id="ARBA00022989"/>
    </source>
</evidence>
<feature type="transmembrane region" description="Helical" evidence="6">
    <location>
        <begin position="257"/>
        <end position="280"/>
    </location>
</feature>
<feature type="transmembrane region" description="Helical" evidence="6">
    <location>
        <begin position="292"/>
        <end position="310"/>
    </location>
</feature>
<gene>
    <name evidence="8" type="ORF">IAD32_06190</name>
</gene>
<dbReference type="GO" id="GO:0005436">
    <property type="term" value="F:sodium:phosphate symporter activity"/>
    <property type="evidence" value="ECO:0007669"/>
    <property type="project" value="InterPro"/>
</dbReference>
<dbReference type="Gene3D" id="1.20.58.220">
    <property type="entry name" value="Phosphate transport system protein phou homolog 2, domain 2"/>
    <property type="match status" value="1"/>
</dbReference>
<evidence type="ECO:0000256" key="1">
    <source>
        <dbReference type="ARBA" id="ARBA00004651"/>
    </source>
</evidence>
<dbReference type="NCBIfam" id="TIGR00704">
    <property type="entry name" value="NaPi_cotrn_rel"/>
    <property type="match status" value="1"/>
</dbReference>
<keyword evidence="2" id="KW-1003">Cell membrane</keyword>
<dbReference type="PANTHER" id="PTHR10010:SF46">
    <property type="entry name" value="SODIUM-DEPENDENT PHOSPHATE TRANSPORT PROTEIN 2B"/>
    <property type="match status" value="1"/>
</dbReference>
<evidence type="ECO:0000259" key="7">
    <source>
        <dbReference type="Pfam" id="PF01895"/>
    </source>
</evidence>
<reference evidence="8" key="2">
    <citation type="journal article" date="2021" name="PeerJ">
        <title>Extensive microbial diversity within the chicken gut microbiome revealed by metagenomics and culture.</title>
        <authorList>
            <person name="Gilroy R."/>
            <person name="Ravi A."/>
            <person name="Getino M."/>
            <person name="Pursley I."/>
            <person name="Horton D.L."/>
            <person name="Alikhan N.F."/>
            <person name="Baker D."/>
            <person name="Gharbi K."/>
            <person name="Hall N."/>
            <person name="Watson M."/>
            <person name="Adriaenssens E.M."/>
            <person name="Foster-Nyarko E."/>
            <person name="Jarju S."/>
            <person name="Secka A."/>
            <person name="Antonio M."/>
            <person name="Oren A."/>
            <person name="Chaudhuri R.R."/>
            <person name="La Ragione R."/>
            <person name="Hildebrand F."/>
            <person name="Pallen M.J."/>
        </authorList>
    </citation>
    <scope>NUCLEOTIDE SEQUENCE</scope>
    <source>
        <strain evidence="8">ChiSjej1B19-3389</strain>
    </source>
</reference>
<evidence type="ECO:0000256" key="6">
    <source>
        <dbReference type="SAM" id="Phobius"/>
    </source>
</evidence>
<dbReference type="InterPro" id="IPR038078">
    <property type="entry name" value="PhoU-like_sf"/>
</dbReference>
<comment type="subcellular location">
    <subcellularLocation>
        <location evidence="1">Cell membrane</location>
        <topology evidence="1">Multi-pass membrane protein</topology>
    </subcellularLocation>
</comment>
<dbReference type="Proteomes" id="UP000886787">
    <property type="component" value="Unassembled WGS sequence"/>
</dbReference>
<protein>
    <submittedName>
        <fullName evidence="8">Na/Pi cotransporter family protein</fullName>
    </submittedName>
</protein>
<feature type="domain" description="PhoU" evidence="7">
    <location>
        <begin position="467"/>
        <end position="540"/>
    </location>
</feature>
<evidence type="ECO:0000313" key="8">
    <source>
        <dbReference type="EMBL" id="HIQ80858.1"/>
    </source>
</evidence>
<dbReference type="InterPro" id="IPR003841">
    <property type="entry name" value="Na/Pi_transpt"/>
</dbReference>
<feature type="domain" description="PhoU" evidence="7">
    <location>
        <begin position="355"/>
        <end position="438"/>
    </location>
</feature>
<keyword evidence="4 6" id="KW-1133">Transmembrane helix</keyword>
<reference evidence="8" key="1">
    <citation type="submission" date="2020-10" db="EMBL/GenBank/DDBJ databases">
        <authorList>
            <person name="Gilroy R."/>
        </authorList>
    </citation>
    <scope>NUCLEOTIDE SEQUENCE</scope>
    <source>
        <strain evidence="8">ChiSjej1B19-3389</strain>
    </source>
</reference>
<evidence type="ECO:0000313" key="9">
    <source>
        <dbReference type="Proteomes" id="UP000886787"/>
    </source>
</evidence>